<dbReference type="GO" id="GO:0009236">
    <property type="term" value="P:cobalamin biosynthetic process"/>
    <property type="evidence" value="ECO:0007669"/>
    <property type="project" value="InterPro"/>
</dbReference>
<dbReference type="InterPro" id="IPR027417">
    <property type="entry name" value="P-loop_NTPase"/>
</dbReference>
<sequence length="177" mass="19418">MSDIGKGYVQIYTGDGKGKTTAALGLALRAAGCGLKVCIIQFMKGRHYSELDSVPLLQGLVTIEQYGHPTFCRFTDPPDPREVERAHEALERLESLMNSRACDVLVADEIITAMKFSLLTEDEVLAFIGRKPQGMELVLTGRGATPALIEAADLVTEMREVKHYYLKGIQARCGIES</sequence>
<dbReference type="PANTHER" id="PTHR46638">
    <property type="entry name" value="CORRINOID ADENOSYLTRANSFERASE"/>
    <property type="match status" value="1"/>
</dbReference>
<protein>
    <submittedName>
        <fullName evidence="1">Cob(I)yrinic acid a,c-diamide adenosyltransferase</fullName>
        <ecNumber evidence="1">2.5.1.17</ecNumber>
    </submittedName>
</protein>
<dbReference type="SUPFAM" id="SSF52540">
    <property type="entry name" value="P-loop containing nucleoside triphosphate hydrolases"/>
    <property type="match status" value="1"/>
</dbReference>
<dbReference type="GO" id="GO:0005524">
    <property type="term" value="F:ATP binding"/>
    <property type="evidence" value="ECO:0007669"/>
    <property type="project" value="InterPro"/>
</dbReference>
<dbReference type="GO" id="GO:0008817">
    <property type="term" value="F:corrinoid adenosyltransferase activity"/>
    <property type="evidence" value="ECO:0007669"/>
    <property type="project" value="UniProtKB-EC"/>
</dbReference>
<dbReference type="InterPro" id="IPR003724">
    <property type="entry name" value="CblAdoTrfase_CobA"/>
</dbReference>
<dbReference type="Pfam" id="PF02572">
    <property type="entry name" value="CobA_CobO_BtuR"/>
    <property type="match status" value="1"/>
</dbReference>
<reference evidence="1" key="1">
    <citation type="submission" date="2019-03" db="EMBL/GenBank/DDBJ databases">
        <authorList>
            <person name="Hao L."/>
        </authorList>
    </citation>
    <scope>NUCLEOTIDE SEQUENCE</scope>
</reference>
<gene>
    <name evidence="1" type="primary">btuR</name>
    <name evidence="1" type="ORF">SCFA_300019</name>
</gene>
<dbReference type="PANTHER" id="PTHR46638:SF1">
    <property type="entry name" value="CORRINOID ADENOSYLTRANSFERASE"/>
    <property type="match status" value="1"/>
</dbReference>
<dbReference type="EC" id="2.5.1.17" evidence="1"/>
<proteinExistence type="predicted"/>
<organism evidence="1">
    <name type="scientific">anaerobic digester metagenome</name>
    <dbReference type="NCBI Taxonomy" id="1263854"/>
    <lineage>
        <taxon>unclassified sequences</taxon>
        <taxon>metagenomes</taxon>
        <taxon>ecological metagenomes</taxon>
    </lineage>
</organism>
<keyword evidence="1" id="KW-0808">Transferase</keyword>
<name>A0A485M1T5_9ZZZZ</name>
<evidence type="ECO:0000313" key="1">
    <source>
        <dbReference type="EMBL" id="VFU14710.1"/>
    </source>
</evidence>
<dbReference type="EMBL" id="CAADRM010000093">
    <property type="protein sequence ID" value="VFU14710.1"/>
    <property type="molecule type" value="Genomic_DNA"/>
</dbReference>
<dbReference type="PIRSF" id="PIRSF015617">
    <property type="entry name" value="Adensltrnsf_CobA"/>
    <property type="match status" value="1"/>
</dbReference>
<dbReference type="Gene3D" id="3.40.50.300">
    <property type="entry name" value="P-loop containing nucleotide triphosphate hydrolases"/>
    <property type="match status" value="1"/>
</dbReference>
<dbReference type="AlphaFoldDB" id="A0A485M1T5"/>
<accession>A0A485M1T5</accession>